<organism evidence="1 2">
    <name type="scientific">Botryotinia fuckeliana (strain T4)</name>
    <name type="common">Noble rot fungus</name>
    <name type="synonym">Botrytis cinerea</name>
    <dbReference type="NCBI Taxonomy" id="999810"/>
    <lineage>
        <taxon>Eukaryota</taxon>
        <taxon>Fungi</taxon>
        <taxon>Dikarya</taxon>
        <taxon>Ascomycota</taxon>
        <taxon>Pezizomycotina</taxon>
        <taxon>Leotiomycetes</taxon>
        <taxon>Helotiales</taxon>
        <taxon>Sclerotiniaceae</taxon>
        <taxon>Botrytis</taxon>
    </lineage>
</organism>
<protein>
    <submittedName>
        <fullName evidence="1">Uncharacterized protein</fullName>
    </submittedName>
</protein>
<reference evidence="2" key="1">
    <citation type="journal article" date="2011" name="PLoS Genet.">
        <title>Genomic analysis of the necrotrophic fungal pathogens Sclerotinia sclerotiorum and Botrytis cinerea.</title>
        <authorList>
            <person name="Amselem J."/>
            <person name="Cuomo C.A."/>
            <person name="van Kan J.A."/>
            <person name="Viaud M."/>
            <person name="Benito E.P."/>
            <person name="Couloux A."/>
            <person name="Coutinho P.M."/>
            <person name="de Vries R.P."/>
            <person name="Dyer P.S."/>
            <person name="Fillinger S."/>
            <person name="Fournier E."/>
            <person name="Gout L."/>
            <person name="Hahn M."/>
            <person name="Kohn L."/>
            <person name="Lapalu N."/>
            <person name="Plummer K.M."/>
            <person name="Pradier J.M."/>
            <person name="Quevillon E."/>
            <person name="Sharon A."/>
            <person name="Simon A."/>
            <person name="ten Have A."/>
            <person name="Tudzynski B."/>
            <person name="Tudzynski P."/>
            <person name="Wincker P."/>
            <person name="Andrew M."/>
            <person name="Anthouard V."/>
            <person name="Beever R.E."/>
            <person name="Beffa R."/>
            <person name="Benoit I."/>
            <person name="Bouzid O."/>
            <person name="Brault B."/>
            <person name="Chen Z."/>
            <person name="Choquer M."/>
            <person name="Collemare J."/>
            <person name="Cotton P."/>
            <person name="Danchin E.G."/>
            <person name="Da Silva C."/>
            <person name="Gautier A."/>
            <person name="Giraud C."/>
            <person name="Giraud T."/>
            <person name="Gonzalez C."/>
            <person name="Grossetete S."/>
            <person name="Guldener U."/>
            <person name="Henrissat B."/>
            <person name="Howlett B.J."/>
            <person name="Kodira C."/>
            <person name="Kretschmer M."/>
            <person name="Lappartient A."/>
            <person name="Leroch M."/>
            <person name="Levis C."/>
            <person name="Mauceli E."/>
            <person name="Neuveglise C."/>
            <person name="Oeser B."/>
            <person name="Pearson M."/>
            <person name="Poulain J."/>
            <person name="Poussereau N."/>
            <person name="Quesneville H."/>
            <person name="Rascle C."/>
            <person name="Schumacher J."/>
            <person name="Segurens B."/>
            <person name="Sexton A."/>
            <person name="Silva E."/>
            <person name="Sirven C."/>
            <person name="Soanes D.M."/>
            <person name="Talbot N.J."/>
            <person name="Templeton M."/>
            <person name="Yandava C."/>
            <person name="Yarden O."/>
            <person name="Zeng Q."/>
            <person name="Rollins J.A."/>
            <person name="Lebrun M.H."/>
            <person name="Dickman M."/>
        </authorList>
    </citation>
    <scope>NUCLEOTIDE SEQUENCE [LARGE SCALE GENOMIC DNA]</scope>
    <source>
        <strain evidence="2">T4</strain>
    </source>
</reference>
<dbReference type="AlphaFoldDB" id="G2YPS3"/>
<dbReference type="OrthoDB" id="3473305at2759"/>
<sequence>MSDPSEMTDGPLDDSNSGIEQLVISILQQENNNPIPYTNEDETSSETDTQQVASTLKSFPENNTSTSLDTMLEKRLVRQLAMDVHPTDISCGLGAPTPPVLFVNHESREEAEKYYKKLRLHLDA</sequence>
<accession>G2YPS3</accession>
<evidence type="ECO:0000313" key="1">
    <source>
        <dbReference type="EMBL" id="CCD53621.1"/>
    </source>
</evidence>
<name>G2YPS3_BOTF4</name>
<proteinExistence type="predicted"/>
<gene>
    <name evidence="1" type="ORF">BofuT4_P136660.1</name>
</gene>
<dbReference type="InParanoid" id="G2YPS3"/>
<evidence type="ECO:0000313" key="2">
    <source>
        <dbReference type="Proteomes" id="UP000008177"/>
    </source>
</evidence>
<dbReference type="EMBL" id="FQ790347">
    <property type="protein sequence ID" value="CCD53621.1"/>
    <property type="molecule type" value="Genomic_DNA"/>
</dbReference>
<dbReference type="Proteomes" id="UP000008177">
    <property type="component" value="Unplaced contigs"/>
</dbReference>
<dbReference type="HOGENOM" id="CLU_2003567_0_0_1"/>